<name>A0A8H6KED1_9PEZI</name>
<evidence type="ECO:0000256" key="1">
    <source>
        <dbReference type="SAM" id="MobiDB-lite"/>
    </source>
</evidence>
<feature type="region of interest" description="Disordered" evidence="1">
    <location>
        <begin position="64"/>
        <end position="96"/>
    </location>
</feature>
<dbReference type="Proteomes" id="UP000639643">
    <property type="component" value="Unassembled WGS sequence"/>
</dbReference>
<feature type="region of interest" description="Disordered" evidence="1">
    <location>
        <begin position="133"/>
        <end position="183"/>
    </location>
</feature>
<protein>
    <submittedName>
        <fullName evidence="2">Mitochondrial tricarboxylate transporter</fullName>
    </submittedName>
</protein>
<reference evidence="2" key="1">
    <citation type="journal article" date="2020" name="Phytopathology">
        <title>Genome Sequence Resources of Colletotrichum truncatum, C. plurivorum, C. musicola, and C. sojae: Four Species Pathogenic to Soybean (Glycine max).</title>
        <authorList>
            <person name="Rogerio F."/>
            <person name="Boufleur T.R."/>
            <person name="Ciampi-Guillardi M."/>
            <person name="Sukno S.A."/>
            <person name="Thon M.R."/>
            <person name="Massola Junior N.S."/>
            <person name="Baroncelli R."/>
        </authorList>
    </citation>
    <scope>NUCLEOTIDE SEQUENCE</scope>
    <source>
        <strain evidence="2">LFN0074</strain>
    </source>
</reference>
<dbReference type="EMBL" id="WIGM01000307">
    <property type="protein sequence ID" value="KAF6829545.1"/>
    <property type="molecule type" value="Genomic_DNA"/>
</dbReference>
<keyword evidence="3" id="KW-1185">Reference proteome</keyword>
<feature type="compositionally biased region" description="Gly residues" evidence="1">
    <location>
        <begin position="141"/>
        <end position="158"/>
    </location>
</feature>
<organism evidence="2 3">
    <name type="scientific">Colletotrichum musicola</name>
    <dbReference type="NCBI Taxonomy" id="2175873"/>
    <lineage>
        <taxon>Eukaryota</taxon>
        <taxon>Fungi</taxon>
        <taxon>Dikarya</taxon>
        <taxon>Ascomycota</taxon>
        <taxon>Pezizomycotina</taxon>
        <taxon>Sordariomycetes</taxon>
        <taxon>Hypocreomycetidae</taxon>
        <taxon>Glomerellales</taxon>
        <taxon>Glomerellaceae</taxon>
        <taxon>Colletotrichum</taxon>
        <taxon>Colletotrichum orchidearum species complex</taxon>
    </lineage>
</organism>
<comment type="caution">
    <text evidence="2">The sequence shown here is derived from an EMBL/GenBank/DDBJ whole genome shotgun (WGS) entry which is preliminary data.</text>
</comment>
<accession>A0A8H6KED1</accession>
<proteinExistence type="predicted"/>
<feature type="compositionally biased region" description="Basic and acidic residues" evidence="1">
    <location>
        <begin position="79"/>
        <end position="96"/>
    </location>
</feature>
<dbReference type="AlphaFoldDB" id="A0A8H6KED1"/>
<sequence length="226" mass="24109">MSEWITNQKEQNDPPRCIPRHKPTFFGSSEILITTNHRELHSGTGPAPPRLPLLSLRHRPPLRRGRLLGPVASRQRARARLDAPRRRGPETEPEPHADWAIVVSRLNIGAAGSACAGTSSEATKTKVIHDAASPSANAGRGWRGAAGGGAGPWRGTSGGPTERRRASAGRAGYQQRGGSHRSRRCRNVGGLLVLGGVNDVFAVASLHFFCFLGRANKASKCASLNG</sequence>
<evidence type="ECO:0000313" key="2">
    <source>
        <dbReference type="EMBL" id="KAF6829545.1"/>
    </source>
</evidence>
<evidence type="ECO:0000313" key="3">
    <source>
        <dbReference type="Proteomes" id="UP000639643"/>
    </source>
</evidence>
<gene>
    <name evidence="2" type="ORF">CMUS01_08115</name>
</gene>